<reference evidence="1" key="1">
    <citation type="submission" date="2021-02" db="EMBL/GenBank/DDBJ databases">
        <authorList>
            <person name="Nowell W R."/>
        </authorList>
    </citation>
    <scope>NUCLEOTIDE SEQUENCE</scope>
</reference>
<evidence type="ECO:0000313" key="2">
    <source>
        <dbReference type="Proteomes" id="UP000663828"/>
    </source>
</evidence>
<keyword evidence="2" id="KW-1185">Reference proteome</keyword>
<evidence type="ECO:0000313" key="1">
    <source>
        <dbReference type="EMBL" id="CAF1639752.1"/>
    </source>
</evidence>
<feature type="non-terminal residue" evidence="1">
    <location>
        <position position="1"/>
    </location>
</feature>
<name>A0A816DQS5_ADIRI</name>
<comment type="caution">
    <text evidence="1">The sequence shown here is derived from an EMBL/GenBank/DDBJ whole genome shotgun (WGS) entry which is preliminary data.</text>
</comment>
<organism evidence="1 2">
    <name type="scientific">Adineta ricciae</name>
    <name type="common">Rotifer</name>
    <dbReference type="NCBI Taxonomy" id="249248"/>
    <lineage>
        <taxon>Eukaryota</taxon>
        <taxon>Metazoa</taxon>
        <taxon>Spiralia</taxon>
        <taxon>Gnathifera</taxon>
        <taxon>Rotifera</taxon>
        <taxon>Eurotatoria</taxon>
        <taxon>Bdelloidea</taxon>
        <taxon>Adinetida</taxon>
        <taxon>Adinetidae</taxon>
        <taxon>Adineta</taxon>
    </lineage>
</organism>
<sequence>MELSEVDYSLLSSPYDSFMRKHLQHYGYFTGRAEIIKKYGFLPSKSELLSSSGDSESSSSEEEQEKLRPRPFISDVKLPLRQARIPFGLNPRGASNDDSSFEPRWPIEIEVLNEPRIRHINVPPIHPELFYKPTTDHGPYVRSFDENNGRTVFNYNPETCGYFVRSRIGGNREGCRSAAVPLQGDVDTTVLFESRFESGNLMKAVQV</sequence>
<dbReference type="AlphaFoldDB" id="A0A816DQS5"/>
<accession>A0A816DQS5</accession>
<dbReference type="EMBL" id="CAJNOR010008978">
    <property type="protein sequence ID" value="CAF1639752.1"/>
    <property type="molecule type" value="Genomic_DNA"/>
</dbReference>
<protein>
    <submittedName>
        <fullName evidence="1">Uncharacterized protein</fullName>
    </submittedName>
</protein>
<dbReference type="Proteomes" id="UP000663828">
    <property type="component" value="Unassembled WGS sequence"/>
</dbReference>
<gene>
    <name evidence="1" type="ORF">XAT740_LOCUS53108</name>
</gene>
<proteinExistence type="predicted"/>